<dbReference type="Proteomes" id="UP001638806">
    <property type="component" value="Unassembled WGS sequence"/>
</dbReference>
<keyword evidence="2" id="KW-1185">Reference proteome</keyword>
<protein>
    <submittedName>
        <fullName evidence="1">Uncharacterized protein</fullName>
    </submittedName>
</protein>
<dbReference type="EMBL" id="JBGNUJ010000010">
    <property type="protein sequence ID" value="KAL3955629.1"/>
    <property type="molecule type" value="Genomic_DNA"/>
</dbReference>
<sequence length="353" mass="38781">MSRKRAAASDAHESVTISGIQAWLSNWHRAGQRNRPRTNSDTLACHFCCTTLAPSVELFRITESLAGVLGGLEVPAPPTNHSDKTAGGLLETRMYEYRRRTTGYSDAVQHGQRPHVALQQTNHRRQHTTWEWPHRNPQARHGKFRGANPGGGAWDFGCSQTRVLAEKMAGEGNKHETPFLQGGYCDERRARPSERAQRRAGQGRAGHPAGTEYSIHAAAARQAGTPAMQQLQLGGWSLAGPRPLRPLDHPRSRHAGTRADSQRCCWRVGGTTEESDNYSNTLTTASLALRSSRSQGMQCDRGTDKRDNATYLFVLWLARQPRRVAAGGVRCRPSIRAPGPRTTTATATANNAL</sequence>
<accession>A0ACC4DIE4</accession>
<comment type="caution">
    <text evidence="1">The sequence shown here is derived from an EMBL/GenBank/DDBJ whole genome shotgun (WGS) entry which is preliminary data.</text>
</comment>
<gene>
    <name evidence="1" type="ORF">ACCO45_011192</name>
</gene>
<name>A0ACC4DIE4_PURLI</name>
<proteinExistence type="predicted"/>
<evidence type="ECO:0000313" key="1">
    <source>
        <dbReference type="EMBL" id="KAL3955629.1"/>
    </source>
</evidence>
<reference evidence="1" key="1">
    <citation type="submission" date="2024-12" db="EMBL/GenBank/DDBJ databases">
        <title>Comparative genomics and development of molecular markers within Purpureocillium lilacinum and among Purpureocillium species.</title>
        <authorList>
            <person name="Yeh Z.-Y."/>
            <person name="Ni N.-T."/>
            <person name="Lo P.-H."/>
            <person name="Mushyakhwo K."/>
            <person name="Lin C.-F."/>
            <person name="Nai Y.-S."/>
        </authorList>
    </citation>
    <scope>NUCLEOTIDE SEQUENCE</scope>
    <source>
        <strain evidence="1">NCHU-NPUST-175</strain>
    </source>
</reference>
<organism evidence="1 2">
    <name type="scientific">Purpureocillium lilacinum</name>
    <name type="common">Paecilomyces lilacinus</name>
    <dbReference type="NCBI Taxonomy" id="33203"/>
    <lineage>
        <taxon>Eukaryota</taxon>
        <taxon>Fungi</taxon>
        <taxon>Dikarya</taxon>
        <taxon>Ascomycota</taxon>
        <taxon>Pezizomycotina</taxon>
        <taxon>Sordariomycetes</taxon>
        <taxon>Hypocreomycetidae</taxon>
        <taxon>Hypocreales</taxon>
        <taxon>Ophiocordycipitaceae</taxon>
        <taxon>Purpureocillium</taxon>
    </lineage>
</organism>
<evidence type="ECO:0000313" key="2">
    <source>
        <dbReference type="Proteomes" id="UP001638806"/>
    </source>
</evidence>